<comment type="caution">
    <text evidence="1">The sequence shown here is derived from an EMBL/GenBank/DDBJ whole genome shotgun (WGS) entry which is preliminary data.</text>
</comment>
<proteinExistence type="predicted"/>
<dbReference type="AlphaFoldDB" id="A0A2N0ZB78"/>
<evidence type="ECO:0000313" key="1">
    <source>
        <dbReference type="EMBL" id="PKG26744.1"/>
    </source>
</evidence>
<name>A0A2N0ZB78_9BACI</name>
<evidence type="ECO:0000313" key="2">
    <source>
        <dbReference type="Proteomes" id="UP000233343"/>
    </source>
</evidence>
<gene>
    <name evidence="1" type="ORF">CWS20_22450</name>
</gene>
<keyword evidence="2" id="KW-1185">Reference proteome</keyword>
<reference evidence="1 2" key="1">
    <citation type="journal article" date="2010" name="Int. J. Syst. Evol. Microbiol.">
        <title>Bacillus horneckiae sp. nov., isolated from a spacecraft-assembly clean room.</title>
        <authorList>
            <person name="Vaishampayan P."/>
            <person name="Probst A."/>
            <person name="Krishnamurthi S."/>
            <person name="Ghosh S."/>
            <person name="Osman S."/>
            <person name="McDowall A."/>
            <person name="Ruckmani A."/>
            <person name="Mayilraj S."/>
            <person name="Venkateswaran K."/>
        </authorList>
    </citation>
    <scope>NUCLEOTIDE SEQUENCE [LARGE SCALE GENOMIC DNA]</scope>
    <source>
        <strain evidence="2">1PO1SC</strain>
    </source>
</reference>
<dbReference type="EMBL" id="PISD01000059">
    <property type="protein sequence ID" value="PKG26744.1"/>
    <property type="molecule type" value="Genomic_DNA"/>
</dbReference>
<dbReference type="RefSeq" id="WP_066196085.1">
    <property type="nucleotide sequence ID" value="NZ_JARMMB010000009.1"/>
</dbReference>
<organism evidence="1 2">
    <name type="scientific">Cytobacillus horneckiae</name>
    <dbReference type="NCBI Taxonomy" id="549687"/>
    <lineage>
        <taxon>Bacteria</taxon>
        <taxon>Bacillati</taxon>
        <taxon>Bacillota</taxon>
        <taxon>Bacilli</taxon>
        <taxon>Bacillales</taxon>
        <taxon>Bacillaceae</taxon>
        <taxon>Cytobacillus</taxon>
    </lineage>
</organism>
<sequence length="65" mass="8050">MTVRDLYQEAILNDFYSLQLLIRFLVYEKKSVKLEDHHGRLEFFLQEKFQSKMNEYLIKYEVEND</sequence>
<accession>A0A2N0ZB78</accession>
<protein>
    <submittedName>
        <fullName evidence="1">Uncharacterized protein</fullName>
    </submittedName>
</protein>
<dbReference type="Proteomes" id="UP000233343">
    <property type="component" value="Unassembled WGS sequence"/>
</dbReference>